<dbReference type="GO" id="GO:0035731">
    <property type="term" value="F:dinitrosyl-iron complex binding"/>
    <property type="evidence" value="ECO:0007669"/>
    <property type="project" value="UniProtKB-UniRule"/>
</dbReference>
<dbReference type="EMBL" id="VSFF01000011">
    <property type="protein sequence ID" value="TYC11194.1"/>
    <property type="molecule type" value="Genomic_DNA"/>
</dbReference>
<keyword evidence="15" id="KW-1185">Reference proteome</keyword>
<dbReference type="InterPro" id="IPR003482">
    <property type="entry name" value="Whib"/>
</dbReference>
<comment type="PTM">
    <text evidence="11">Upon Fe-S cluster removal intramolecular disulfide bonds are formed.</text>
</comment>
<evidence type="ECO:0000259" key="13">
    <source>
        <dbReference type="PROSITE" id="PS51674"/>
    </source>
</evidence>
<evidence type="ECO:0000256" key="8">
    <source>
        <dbReference type="ARBA" id="ARBA00023125"/>
    </source>
</evidence>
<keyword evidence="3 11" id="KW-0004">4Fe-4S</keyword>
<comment type="PTM">
    <text evidence="11">The Fe-S cluster can be nitrosylated by nitric oxide (NO).</text>
</comment>
<feature type="binding site" evidence="11">
    <location>
        <position position="69"/>
    </location>
    <ligand>
        <name>[4Fe-4S] cluster</name>
        <dbReference type="ChEBI" id="CHEBI:49883"/>
    </ligand>
</feature>
<evidence type="ECO:0000256" key="7">
    <source>
        <dbReference type="ARBA" id="ARBA00023015"/>
    </source>
</evidence>
<accession>A0A5D0TZJ6</accession>
<dbReference type="GO" id="GO:0005737">
    <property type="term" value="C:cytoplasm"/>
    <property type="evidence" value="ECO:0007669"/>
    <property type="project" value="UniProtKB-SubCell"/>
</dbReference>
<dbReference type="InterPro" id="IPR034768">
    <property type="entry name" value="4FE4S_WBL"/>
</dbReference>
<dbReference type="GO" id="GO:0046872">
    <property type="term" value="F:metal ion binding"/>
    <property type="evidence" value="ECO:0007669"/>
    <property type="project" value="UniProtKB-KW"/>
</dbReference>
<evidence type="ECO:0000313" key="15">
    <source>
        <dbReference type="Proteomes" id="UP000322634"/>
    </source>
</evidence>
<feature type="compositionally biased region" description="Basic and acidic residues" evidence="12">
    <location>
        <begin position="120"/>
        <end position="129"/>
    </location>
</feature>
<keyword evidence="4 11" id="KW-0479">Metal-binding</keyword>
<evidence type="ECO:0000256" key="10">
    <source>
        <dbReference type="ARBA" id="ARBA00023163"/>
    </source>
</evidence>
<keyword evidence="9 11" id="KW-1015">Disulfide bond</keyword>
<dbReference type="GO" id="GO:0003677">
    <property type="term" value="F:DNA binding"/>
    <property type="evidence" value="ECO:0007669"/>
    <property type="project" value="UniProtKB-UniRule"/>
</dbReference>
<dbReference type="OrthoDB" id="8104048at2"/>
<feature type="region of interest" description="Disordered" evidence="12">
    <location>
        <begin position="1"/>
        <end position="22"/>
    </location>
</feature>
<keyword evidence="5 11" id="KW-0408">Iron</keyword>
<name>A0A5D0TZJ6_9ACTN</name>
<dbReference type="HAMAP" id="MF_01479">
    <property type="entry name" value="WhiB"/>
    <property type="match status" value="1"/>
</dbReference>
<keyword evidence="8 11" id="KW-0238">DNA-binding</keyword>
<comment type="function">
    <text evidence="11">Acts as a transcriptional regulator. Probably redox-responsive. The apo- but not holo-form probably binds DNA.</text>
</comment>
<dbReference type="GO" id="GO:0045892">
    <property type="term" value="P:negative regulation of DNA-templated transcription"/>
    <property type="evidence" value="ECO:0007669"/>
    <property type="project" value="TreeGrafter"/>
</dbReference>
<dbReference type="GO" id="GO:0047134">
    <property type="term" value="F:protein-disulfide reductase [NAD(P)H] activity"/>
    <property type="evidence" value="ECO:0007669"/>
    <property type="project" value="TreeGrafter"/>
</dbReference>
<evidence type="ECO:0000256" key="4">
    <source>
        <dbReference type="ARBA" id="ARBA00022723"/>
    </source>
</evidence>
<keyword evidence="6 11" id="KW-0411">Iron-sulfur</keyword>
<evidence type="ECO:0000256" key="2">
    <source>
        <dbReference type="ARBA" id="ARBA00006597"/>
    </source>
</evidence>
<protein>
    <recommendedName>
        <fullName evidence="11">Transcriptional regulator WhiB</fullName>
    </recommendedName>
</protein>
<comment type="subcellular location">
    <subcellularLocation>
        <location evidence="1 11">Cytoplasm</location>
    </subcellularLocation>
</comment>
<evidence type="ECO:0000256" key="1">
    <source>
        <dbReference type="ARBA" id="ARBA00004496"/>
    </source>
</evidence>
<dbReference type="RefSeq" id="WP_148353402.1">
    <property type="nucleotide sequence ID" value="NZ_JBHSBF010000030.1"/>
</dbReference>
<organism evidence="14 15">
    <name type="scientific">Actinomadura syzygii</name>
    <dbReference type="NCBI Taxonomy" id="1427538"/>
    <lineage>
        <taxon>Bacteria</taxon>
        <taxon>Bacillati</taxon>
        <taxon>Actinomycetota</taxon>
        <taxon>Actinomycetes</taxon>
        <taxon>Streptosporangiales</taxon>
        <taxon>Thermomonosporaceae</taxon>
        <taxon>Actinomadura</taxon>
    </lineage>
</organism>
<evidence type="ECO:0000256" key="12">
    <source>
        <dbReference type="SAM" id="MobiDB-lite"/>
    </source>
</evidence>
<comment type="cofactor">
    <cofactor evidence="11">
        <name>[4Fe-4S] cluster</name>
        <dbReference type="ChEBI" id="CHEBI:49883"/>
    </cofactor>
    <text evidence="11">Binds 1 [4Fe-4S] cluster per subunit. Following nitrosylation of the [4Fe-4S] cluster binds 1 [4Fe-8(NO)] cluster per subunit.</text>
</comment>
<keyword evidence="11" id="KW-0963">Cytoplasm</keyword>
<dbReference type="GO" id="GO:0045454">
    <property type="term" value="P:cell redox homeostasis"/>
    <property type="evidence" value="ECO:0007669"/>
    <property type="project" value="TreeGrafter"/>
</dbReference>
<dbReference type="Proteomes" id="UP000322634">
    <property type="component" value="Unassembled WGS sequence"/>
</dbReference>
<dbReference type="PANTHER" id="PTHR38839">
    <property type="entry name" value="TRANSCRIPTIONAL REGULATOR WHID-RELATED"/>
    <property type="match status" value="1"/>
</dbReference>
<dbReference type="AlphaFoldDB" id="A0A5D0TZJ6"/>
<proteinExistence type="inferred from homology"/>
<feature type="region of interest" description="Disordered" evidence="12">
    <location>
        <begin position="80"/>
        <end position="149"/>
    </location>
</feature>
<feature type="domain" description="4Fe-4S Wbl-type" evidence="13">
    <location>
        <begin position="24"/>
        <end position="93"/>
    </location>
</feature>
<sequence length="149" mass="16011">MPVSDEQIRPAESGDGTEWRRSAACRDVDPEVFFPAAASDSAPDAASDGKRRIAQAKAVCAGCPVQQECRREAIERREPVGIWGGTTPQQRAALRRKQRRSKAGQAARQPGTRETVLLGDRIHRAERSGARSPADEPAACARPPSGGAR</sequence>
<feature type="binding site" evidence="11">
    <location>
        <position position="25"/>
    </location>
    <ligand>
        <name>[4Fe-4S] cluster</name>
        <dbReference type="ChEBI" id="CHEBI:49883"/>
    </ligand>
</feature>
<keyword evidence="10 11" id="KW-0804">Transcription</keyword>
<keyword evidence="7 11" id="KW-0805">Transcription regulation</keyword>
<evidence type="ECO:0000256" key="5">
    <source>
        <dbReference type="ARBA" id="ARBA00023004"/>
    </source>
</evidence>
<comment type="caution">
    <text evidence="14">The sequence shown here is derived from an EMBL/GenBank/DDBJ whole genome shotgun (WGS) entry which is preliminary data.</text>
</comment>
<evidence type="ECO:0000256" key="3">
    <source>
        <dbReference type="ARBA" id="ARBA00022485"/>
    </source>
</evidence>
<evidence type="ECO:0000256" key="9">
    <source>
        <dbReference type="ARBA" id="ARBA00023157"/>
    </source>
</evidence>
<dbReference type="PROSITE" id="PS51674">
    <property type="entry name" value="4FE4S_WBL"/>
    <property type="match status" value="1"/>
</dbReference>
<gene>
    <name evidence="11" type="primary">whiB</name>
    <name evidence="14" type="ORF">FXF65_30085</name>
</gene>
<evidence type="ECO:0000256" key="6">
    <source>
        <dbReference type="ARBA" id="ARBA00023014"/>
    </source>
</evidence>
<feature type="binding site" evidence="11">
    <location>
        <position position="63"/>
    </location>
    <ligand>
        <name>[4Fe-4S] cluster</name>
        <dbReference type="ChEBI" id="CHEBI:49883"/>
    </ligand>
</feature>
<reference evidence="14 15" key="1">
    <citation type="submission" date="2019-08" db="EMBL/GenBank/DDBJ databases">
        <title>Actinomadura sp. nov. CYP1-5 isolated from mountain soil.</title>
        <authorList>
            <person name="Songsumanus A."/>
            <person name="Kuncharoen N."/>
            <person name="Kudo T."/>
            <person name="Yuki M."/>
            <person name="Igarashi Y."/>
            <person name="Tanasupawat S."/>
        </authorList>
    </citation>
    <scope>NUCLEOTIDE SEQUENCE [LARGE SCALE GENOMIC DNA]</scope>
    <source>
        <strain evidence="14 15">GKU157</strain>
    </source>
</reference>
<dbReference type="Pfam" id="PF02467">
    <property type="entry name" value="Whib"/>
    <property type="match status" value="1"/>
</dbReference>
<dbReference type="GO" id="GO:0051539">
    <property type="term" value="F:4 iron, 4 sulfur cluster binding"/>
    <property type="evidence" value="ECO:0007669"/>
    <property type="project" value="UniProtKB-UniRule"/>
</dbReference>
<evidence type="ECO:0000313" key="14">
    <source>
        <dbReference type="EMBL" id="TYC11194.1"/>
    </source>
</evidence>
<evidence type="ECO:0000256" key="11">
    <source>
        <dbReference type="HAMAP-Rule" id="MF_01479"/>
    </source>
</evidence>
<feature type="compositionally biased region" description="Basic residues" evidence="12">
    <location>
        <begin position="93"/>
        <end position="102"/>
    </location>
</feature>
<feature type="binding site" evidence="11">
    <location>
        <position position="60"/>
    </location>
    <ligand>
        <name>[4Fe-4S] cluster</name>
        <dbReference type="ChEBI" id="CHEBI:49883"/>
    </ligand>
</feature>
<comment type="similarity">
    <text evidence="2 11">Belongs to the WhiB family.</text>
</comment>